<evidence type="ECO:0000313" key="1">
    <source>
        <dbReference type="EMBL" id="KAJ3531917.1"/>
    </source>
</evidence>
<protein>
    <submittedName>
        <fullName evidence="1">Uncharacterized protein</fullName>
    </submittedName>
</protein>
<sequence>MRYSFLKFLSALAAASCTAASIVERQIIVVGPTTLHAVFAGEDLGALHVNGSTVTVGDASTGNLFYLGTAEGYLYVETASTIAPPPHAFLEFASASVSGACGDEGPLVFAIDSSDPCAVSTGFQFSGYTLEAGISGTFYVCDNQVFFTKLYPPTSTDPVPPCVVVDIEAPPFATPV</sequence>
<dbReference type="EMBL" id="JANHOG010001766">
    <property type="protein sequence ID" value="KAJ3531917.1"/>
    <property type="molecule type" value="Genomic_DNA"/>
</dbReference>
<keyword evidence="2" id="KW-1185">Reference proteome</keyword>
<dbReference type="Proteomes" id="UP001148662">
    <property type="component" value="Unassembled WGS sequence"/>
</dbReference>
<gene>
    <name evidence="1" type="ORF">NM688_g7500</name>
</gene>
<evidence type="ECO:0000313" key="2">
    <source>
        <dbReference type="Proteomes" id="UP001148662"/>
    </source>
</evidence>
<organism evidence="1 2">
    <name type="scientific">Phlebia brevispora</name>
    <dbReference type="NCBI Taxonomy" id="194682"/>
    <lineage>
        <taxon>Eukaryota</taxon>
        <taxon>Fungi</taxon>
        <taxon>Dikarya</taxon>
        <taxon>Basidiomycota</taxon>
        <taxon>Agaricomycotina</taxon>
        <taxon>Agaricomycetes</taxon>
        <taxon>Polyporales</taxon>
        <taxon>Meruliaceae</taxon>
        <taxon>Phlebia</taxon>
    </lineage>
</organism>
<comment type="caution">
    <text evidence="1">The sequence shown here is derived from an EMBL/GenBank/DDBJ whole genome shotgun (WGS) entry which is preliminary data.</text>
</comment>
<accession>A0ACC1S4I6</accession>
<proteinExistence type="predicted"/>
<reference evidence="1" key="1">
    <citation type="submission" date="2022-07" db="EMBL/GenBank/DDBJ databases">
        <title>Genome Sequence of Phlebia brevispora.</title>
        <authorList>
            <person name="Buettner E."/>
        </authorList>
    </citation>
    <scope>NUCLEOTIDE SEQUENCE</scope>
    <source>
        <strain evidence="1">MPL23</strain>
    </source>
</reference>
<name>A0ACC1S4I6_9APHY</name>